<evidence type="ECO:0000313" key="2">
    <source>
        <dbReference type="EMBL" id="KNC97396.1"/>
    </source>
</evidence>
<organism evidence="2 3">
    <name type="scientific">Spizellomyces punctatus (strain DAOM BR117)</name>
    <dbReference type="NCBI Taxonomy" id="645134"/>
    <lineage>
        <taxon>Eukaryota</taxon>
        <taxon>Fungi</taxon>
        <taxon>Fungi incertae sedis</taxon>
        <taxon>Chytridiomycota</taxon>
        <taxon>Chytridiomycota incertae sedis</taxon>
        <taxon>Chytridiomycetes</taxon>
        <taxon>Spizellomycetales</taxon>
        <taxon>Spizellomycetaceae</taxon>
        <taxon>Spizellomyces</taxon>
    </lineage>
</organism>
<keyword evidence="1" id="KW-0175">Coiled coil</keyword>
<dbReference type="Proteomes" id="UP000053201">
    <property type="component" value="Unassembled WGS sequence"/>
</dbReference>
<sequence>MVEDRMLALQQRKDLGEQLAELQSEEERTAEELRATRVEWNGVVGRGGNGNALITRMMELQNRKDELRHKIDVAKLEKELAEIRKEEQQTDQGLLAVQVEWDRVVERGGNADAMLTRMIELRNRTRELENSLFELIQRKDTVIAELAEVHQKNRRRLKSRRRGHARVVTQVAASLRLHREMGTLRTQSLLGDAAPAA</sequence>
<gene>
    <name evidence="2" type="ORF">SPPG_07323</name>
</gene>
<dbReference type="RefSeq" id="XP_016605436.1">
    <property type="nucleotide sequence ID" value="XM_016755484.1"/>
</dbReference>
<proteinExistence type="predicted"/>
<feature type="coiled-coil region" evidence="1">
    <location>
        <begin position="5"/>
        <end position="93"/>
    </location>
</feature>
<evidence type="ECO:0000256" key="1">
    <source>
        <dbReference type="SAM" id="Coils"/>
    </source>
</evidence>
<evidence type="ECO:0000313" key="3">
    <source>
        <dbReference type="Proteomes" id="UP000053201"/>
    </source>
</evidence>
<dbReference type="InParanoid" id="A0A0L0H8S1"/>
<name>A0A0L0H8S1_SPIPD</name>
<accession>A0A0L0H8S1</accession>
<dbReference type="AlphaFoldDB" id="A0A0L0H8S1"/>
<reference evidence="2 3" key="1">
    <citation type="submission" date="2009-08" db="EMBL/GenBank/DDBJ databases">
        <title>The Genome Sequence of Spizellomyces punctatus strain DAOM BR117.</title>
        <authorList>
            <consortium name="The Broad Institute Genome Sequencing Platform"/>
            <person name="Russ C."/>
            <person name="Cuomo C."/>
            <person name="Shea T."/>
            <person name="Young S.K."/>
            <person name="Zeng Q."/>
            <person name="Koehrsen M."/>
            <person name="Haas B."/>
            <person name="Borodovsky M."/>
            <person name="Guigo R."/>
            <person name="Alvarado L."/>
            <person name="Berlin A."/>
            <person name="Bochicchio J."/>
            <person name="Borenstein D."/>
            <person name="Chapman S."/>
            <person name="Chen Z."/>
            <person name="Engels R."/>
            <person name="Freedman E."/>
            <person name="Gellesch M."/>
            <person name="Goldberg J."/>
            <person name="Griggs A."/>
            <person name="Gujja S."/>
            <person name="Heiman D."/>
            <person name="Hepburn T."/>
            <person name="Howarth C."/>
            <person name="Jen D."/>
            <person name="Larson L."/>
            <person name="Lewis B."/>
            <person name="Mehta T."/>
            <person name="Park D."/>
            <person name="Pearson M."/>
            <person name="Roberts A."/>
            <person name="Saif S."/>
            <person name="Shenoy N."/>
            <person name="Sisk P."/>
            <person name="Stolte C."/>
            <person name="Sykes S."/>
            <person name="Thomson T."/>
            <person name="Walk T."/>
            <person name="White J."/>
            <person name="Yandava C."/>
            <person name="Burger G."/>
            <person name="Gray M.W."/>
            <person name="Holland P.W.H."/>
            <person name="King N."/>
            <person name="Lang F.B.F."/>
            <person name="Roger A.J."/>
            <person name="Ruiz-Trillo I."/>
            <person name="Lander E."/>
            <person name="Nusbaum C."/>
        </authorList>
    </citation>
    <scope>NUCLEOTIDE SEQUENCE [LARGE SCALE GENOMIC DNA]</scope>
    <source>
        <strain evidence="2 3">DAOM BR117</strain>
    </source>
</reference>
<keyword evidence="3" id="KW-1185">Reference proteome</keyword>
<dbReference type="GeneID" id="27690545"/>
<protein>
    <submittedName>
        <fullName evidence="2">Uncharacterized protein</fullName>
    </submittedName>
</protein>
<dbReference type="VEuPathDB" id="FungiDB:SPPG_07323"/>
<dbReference type="EMBL" id="KQ257464">
    <property type="protein sequence ID" value="KNC97396.1"/>
    <property type="molecule type" value="Genomic_DNA"/>
</dbReference>